<protein>
    <recommendedName>
        <fullName evidence="1">Helix-turn-helix domain-containing protein</fullName>
    </recommendedName>
</protein>
<dbReference type="RefSeq" id="WP_166502411.1">
    <property type="nucleotide sequence ID" value="NZ_CP050124.1"/>
</dbReference>
<evidence type="ECO:0000313" key="2">
    <source>
        <dbReference type="EMBL" id="QIP41103.1"/>
    </source>
</evidence>
<dbReference type="SUPFAM" id="SSF46955">
    <property type="entry name" value="Putative DNA-binding domain"/>
    <property type="match status" value="1"/>
</dbReference>
<organism evidence="2 3">
    <name type="scientific">Rhodococcus erythropolis</name>
    <name type="common">Arthrobacter picolinophilus</name>
    <dbReference type="NCBI Taxonomy" id="1833"/>
    <lineage>
        <taxon>Bacteria</taxon>
        <taxon>Bacillati</taxon>
        <taxon>Actinomycetota</taxon>
        <taxon>Actinomycetes</taxon>
        <taxon>Mycobacteriales</taxon>
        <taxon>Nocardiaceae</taxon>
        <taxon>Rhodococcus</taxon>
        <taxon>Rhodococcus erythropolis group</taxon>
    </lineage>
</organism>
<dbReference type="InterPro" id="IPR009061">
    <property type="entry name" value="DNA-bd_dom_put_sf"/>
</dbReference>
<dbReference type="Pfam" id="PF12728">
    <property type="entry name" value="HTH_17"/>
    <property type="match status" value="1"/>
</dbReference>
<evidence type="ECO:0000259" key="1">
    <source>
        <dbReference type="Pfam" id="PF12728"/>
    </source>
</evidence>
<name>A0A6G9CVN6_RHOER</name>
<proteinExistence type="predicted"/>
<dbReference type="InterPro" id="IPR041657">
    <property type="entry name" value="HTH_17"/>
</dbReference>
<dbReference type="InterPro" id="IPR036388">
    <property type="entry name" value="WH-like_DNA-bd_sf"/>
</dbReference>
<gene>
    <name evidence="2" type="ORF">G9444_3859</name>
</gene>
<evidence type="ECO:0000313" key="3">
    <source>
        <dbReference type="Proteomes" id="UP000502345"/>
    </source>
</evidence>
<dbReference type="AlphaFoldDB" id="A0A6G9CVN6"/>
<dbReference type="EMBL" id="CP050124">
    <property type="protein sequence ID" value="QIP41103.1"/>
    <property type="molecule type" value="Genomic_DNA"/>
</dbReference>
<sequence>MPISEDYWLSRPDLAGRLKLPVTTLTKWAYEKKGPRYIKVGRHCRYKLSDVIAWEEAQYATVASND</sequence>
<dbReference type="Gene3D" id="1.10.10.10">
    <property type="entry name" value="Winged helix-like DNA-binding domain superfamily/Winged helix DNA-binding domain"/>
    <property type="match status" value="1"/>
</dbReference>
<accession>A0A6G9CVN6</accession>
<feature type="domain" description="Helix-turn-helix" evidence="1">
    <location>
        <begin position="8"/>
        <end position="58"/>
    </location>
</feature>
<reference evidence="2 3" key="1">
    <citation type="submission" date="2020-03" db="EMBL/GenBank/DDBJ databases">
        <title>Screen low temperature-resistant strains for efficient degradation of petroleum hydrocarbons under the low temperature.</title>
        <authorList>
            <person name="Wang Y."/>
            <person name="Chen J."/>
        </authorList>
    </citation>
    <scope>NUCLEOTIDE SEQUENCE [LARGE SCALE GENOMIC DNA]</scope>
    <source>
        <strain evidence="2 3">KB1</strain>
    </source>
</reference>
<dbReference type="Proteomes" id="UP000502345">
    <property type="component" value="Chromosome"/>
</dbReference>